<feature type="transmembrane region" description="Helical" evidence="1">
    <location>
        <begin position="253"/>
        <end position="276"/>
    </location>
</feature>
<dbReference type="GO" id="GO:0016020">
    <property type="term" value="C:membrane"/>
    <property type="evidence" value="ECO:0007669"/>
    <property type="project" value="InterPro"/>
</dbReference>
<keyword evidence="1" id="KW-1133">Transmembrane helix</keyword>
<feature type="transmembrane region" description="Helical" evidence="1">
    <location>
        <begin position="96"/>
        <end position="114"/>
    </location>
</feature>
<feature type="transmembrane region" description="Helical" evidence="1">
    <location>
        <begin position="152"/>
        <end position="169"/>
    </location>
</feature>
<feature type="domain" description="EamA" evidence="2">
    <location>
        <begin position="151"/>
        <end position="299"/>
    </location>
</feature>
<dbReference type="AlphaFoldDB" id="A0A0G1IUA8"/>
<organism evidence="3 4">
    <name type="scientific">Candidatus Giovannonibacteria bacterium GW2011_GWA2_44_26</name>
    <dbReference type="NCBI Taxonomy" id="1618648"/>
    <lineage>
        <taxon>Bacteria</taxon>
        <taxon>Candidatus Giovannoniibacteriota</taxon>
    </lineage>
</organism>
<sequence length="301" mass="32872">MITWFLFALGAAIAQSCMNALSNRAVKLAQFSKITISFVATGVASLILLGISYFLVGFPELGPDFWRAVLITGAFNTIMIPVGFKAYEVGEFSSVYSMSLTAPIFILFTAWIFLGESPPIFGISGVILSVVGLWSIARVSSKNTEAKDYKKGNLLGLSVALMASVSTNFDKLAVLNSDRFFSFGIIAGFMTVGYAAYLLIRHRTLIVRSETLSSTASPSWSIFLLHGVMLLFLIGIVHALNAYFYNSALMMGFVSYTIAIKRIGVLFGVLWGWLFFREKNISKKFLGAIIAILGILLILLA</sequence>
<name>A0A0G1IUA8_9BACT</name>
<feature type="transmembrane region" description="Helical" evidence="1">
    <location>
        <begin position="181"/>
        <end position="200"/>
    </location>
</feature>
<dbReference type="SUPFAM" id="SSF103481">
    <property type="entry name" value="Multidrug resistance efflux transporter EmrE"/>
    <property type="match status" value="2"/>
</dbReference>
<evidence type="ECO:0000256" key="1">
    <source>
        <dbReference type="SAM" id="Phobius"/>
    </source>
</evidence>
<dbReference type="Pfam" id="PF00892">
    <property type="entry name" value="EamA"/>
    <property type="match status" value="2"/>
</dbReference>
<evidence type="ECO:0000259" key="2">
    <source>
        <dbReference type="Pfam" id="PF00892"/>
    </source>
</evidence>
<feature type="transmembrane region" description="Helical" evidence="1">
    <location>
        <begin position="34"/>
        <end position="59"/>
    </location>
</feature>
<evidence type="ECO:0000313" key="3">
    <source>
        <dbReference type="EMBL" id="KKT62553.1"/>
    </source>
</evidence>
<dbReference type="InterPro" id="IPR000620">
    <property type="entry name" value="EamA_dom"/>
</dbReference>
<dbReference type="PANTHER" id="PTHR22911:SF137">
    <property type="entry name" value="SOLUTE CARRIER FAMILY 35 MEMBER G2-RELATED"/>
    <property type="match status" value="1"/>
</dbReference>
<gene>
    <name evidence="3" type="ORF">UW55_C0011G0017</name>
</gene>
<dbReference type="InterPro" id="IPR037185">
    <property type="entry name" value="EmrE-like"/>
</dbReference>
<feature type="transmembrane region" description="Helical" evidence="1">
    <location>
        <begin position="120"/>
        <end position="140"/>
    </location>
</feature>
<dbReference type="PANTHER" id="PTHR22911">
    <property type="entry name" value="ACYL-MALONYL CONDENSING ENZYME-RELATED"/>
    <property type="match status" value="1"/>
</dbReference>
<dbReference type="EMBL" id="LCIT01000011">
    <property type="protein sequence ID" value="KKT62553.1"/>
    <property type="molecule type" value="Genomic_DNA"/>
</dbReference>
<reference evidence="3 4" key="1">
    <citation type="journal article" date="2015" name="Nature">
        <title>rRNA introns, odd ribosomes, and small enigmatic genomes across a large radiation of phyla.</title>
        <authorList>
            <person name="Brown C.T."/>
            <person name="Hug L.A."/>
            <person name="Thomas B.C."/>
            <person name="Sharon I."/>
            <person name="Castelle C.J."/>
            <person name="Singh A."/>
            <person name="Wilkins M.J."/>
            <person name="Williams K.H."/>
            <person name="Banfield J.F."/>
        </authorList>
    </citation>
    <scope>NUCLEOTIDE SEQUENCE [LARGE SCALE GENOMIC DNA]</scope>
</reference>
<feature type="transmembrane region" description="Helical" evidence="1">
    <location>
        <begin position="220"/>
        <end position="241"/>
    </location>
</feature>
<feature type="domain" description="EamA" evidence="2">
    <location>
        <begin position="3"/>
        <end position="136"/>
    </location>
</feature>
<dbReference type="Proteomes" id="UP000033945">
    <property type="component" value="Unassembled WGS sequence"/>
</dbReference>
<feature type="transmembrane region" description="Helical" evidence="1">
    <location>
        <begin position="65"/>
        <end position="84"/>
    </location>
</feature>
<feature type="transmembrane region" description="Helical" evidence="1">
    <location>
        <begin position="285"/>
        <end position="300"/>
    </location>
</feature>
<evidence type="ECO:0000313" key="4">
    <source>
        <dbReference type="Proteomes" id="UP000033945"/>
    </source>
</evidence>
<comment type="caution">
    <text evidence="3">The sequence shown here is derived from an EMBL/GenBank/DDBJ whole genome shotgun (WGS) entry which is preliminary data.</text>
</comment>
<keyword evidence="1" id="KW-0472">Membrane</keyword>
<protein>
    <recommendedName>
        <fullName evidence="2">EamA domain-containing protein</fullName>
    </recommendedName>
</protein>
<keyword evidence="1" id="KW-0812">Transmembrane</keyword>
<accession>A0A0G1IUA8</accession>
<proteinExistence type="predicted"/>
<feature type="transmembrane region" description="Helical" evidence="1">
    <location>
        <begin position="6"/>
        <end position="22"/>
    </location>
</feature>